<protein>
    <submittedName>
        <fullName evidence="2">Uncharacterized protein</fullName>
    </submittedName>
</protein>
<dbReference type="AlphaFoldDB" id="A0A834VIV7"/>
<dbReference type="GeneID" id="90955113"/>
<dbReference type="KEGG" id="ptrr:90955113"/>
<organism evidence="2 3">
    <name type="scientific">Pyrenophora tritici-repentis</name>
    <dbReference type="NCBI Taxonomy" id="45151"/>
    <lineage>
        <taxon>Eukaryota</taxon>
        <taxon>Fungi</taxon>
        <taxon>Dikarya</taxon>
        <taxon>Ascomycota</taxon>
        <taxon>Pezizomycotina</taxon>
        <taxon>Dothideomycetes</taxon>
        <taxon>Pleosporomycetidae</taxon>
        <taxon>Pleosporales</taxon>
        <taxon>Pleosporineae</taxon>
        <taxon>Pleosporaceae</taxon>
        <taxon>Pyrenophora</taxon>
    </lineage>
</organism>
<proteinExistence type="predicted"/>
<dbReference type="RefSeq" id="XP_065959634.1">
    <property type="nucleotide sequence ID" value="XM_066105070.1"/>
</dbReference>
<dbReference type="Proteomes" id="UP000245464">
    <property type="component" value="Chromosome 10"/>
</dbReference>
<reference evidence="2" key="1">
    <citation type="journal article" date="2018" name="BMC Genomics">
        <title>Comparative genomics of the wheat fungal pathogen Pyrenophora tritici-repentis reveals chromosomal variations and genome plasticity.</title>
        <authorList>
            <person name="Moolhuijzen P."/>
            <person name="See P.T."/>
            <person name="Hane J.K."/>
            <person name="Shi G."/>
            <person name="Liu Z."/>
            <person name="Oliver R.P."/>
            <person name="Moffat C.S."/>
        </authorList>
    </citation>
    <scope>NUCLEOTIDE SEQUENCE [LARGE SCALE GENOMIC DNA]</scope>
    <source>
        <strain evidence="2">M4</strain>
    </source>
</reference>
<name>A0A834VIV7_9PLEO</name>
<evidence type="ECO:0000256" key="1">
    <source>
        <dbReference type="SAM" id="MobiDB-lite"/>
    </source>
</evidence>
<feature type="compositionally biased region" description="Polar residues" evidence="1">
    <location>
        <begin position="181"/>
        <end position="209"/>
    </location>
</feature>
<sequence>MVFESYKIRERNYRDERTNIAAMIRHLNATVSPHLQVSCFEEHGTLRTWITNLQVAVGVDLDDEIRRVRERYHDSLRPMRSPQNWESWLSEYDQAATRAEALKIGDVIQSKLVVDDFLKAVSKIAPAWMATFTGAGSDRNNIERRQMMKLFREHMSLAHPTRGKSRSAFMTGEAAYAASGESDSNTQGDASSVQIRAPSTNPSQGNQRQTNKRKMNAPGNKSKQFQKRNTAEAGDICPACEQPMSTQLWRPQIGSNRTNTSQSWYSTNFSMMQTYKE</sequence>
<dbReference type="EMBL" id="NQIK02000010">
    <property type="protein sequence ID" value="KAF7566016.1"/>
    <property type="molecule type" value="Genomic_DNA"/>
</dbReference>
<feature type="region of interest" description="Disordered" evidence="1">
    <location>
        <begin position="175"/>
        <end position="230"/>
    </location>
</feature>
<gene>
    <name evidence="2" type="ORF">PtrM4_054500</name>
</gene>
<evidence type="ECO:0000313" key="2">
    <source>
        <dbReference type="EMBL" id="KAF7566016.1"/>
    </source>
</evidence>
<comment type="caution">
    <text evidence="2">The sequence shown here is derived from an EMBL/GenBank/DDBJ whole genome shotgun (WGS) entry which is preliminary data.</text>
</comment>
<evidence type="ECO:0000313" key="3">
    <source>
        <dbReference type="Proteomes" id="UP000245464"/>
    </source>
</evidence>
<accession>A0A834VIV7</accession>